<protein>
    <recommendedName>
        <fullName evidence="2">Alpha-carbonic anhydrase domain-containing protein</fullName>
    </recommendedName>
</protein>
<sequence>MAKTSFFPVVLSFIFILSYTMCINANATGKHEVDDEEPFSYLLGTAEGPYKWGTLKPDWEICNTGLFQSPINFRNKTVKVTKHIPHFTPNYKIASATIMNRGHDIKLQWEGDAGSITLNGTVYKLIQCHWHTPSEHKVDGQSLAMEAHLIHQSVNGKLIAVIGILFNIGPPDPFLNELIHHAKKVDHKGKKVGLVDPNKLGVKAEPFYRYIGSLTIPPCTEGIVWNVLHQPRTVSMDQMMALRNAVNDGFQANARPAQGLRRRPVYLVM</sequence>
<dbReference type="GO" id="GO:0006730">
    <property type="term" value="P:one-carbon metabolic process"/>
    <property type="evidence" value="ECO:0007669"/>
    <property type="project" value="TreeGrafter"/>
</dbReference>
<dbReference type="SUPFAM" id="SSF51069">
    <property type="entry name" value="Carbonic anhydrase"/>
    <property type="match status" value="1"/>
</dbReference>
<evidence type="ECO:0000256" key="1">
    <source>
        <dbReference type="SAM" id="SignalP"/>
    </source>
</evidence>
<evidence type="ECO:0000259" key="2">
    <source>
        <dbReference type="PROSITE" id="PS51144"/>
    </source>
</evidence>
<accession>A0A2G2VW70</accession>
<dbReference type="GO" id="GO:0004089">
    <property type="term" value="F:carbonate dehydratase activity"/>
    <property type="evidence" value="ECO:0007669"/>
    <property type="project" value="InterPro"/>
</dbReference>
<dbReference type="PANTHER" id="PTHR18952">
    <property type="entry name" value="CARBONIC ANHYDRASE"/>
    <property type="match status" value="1"/>
</dbReference>
<gene>
    <name evidence="3" type="ORF">CQW23_24916</name>
</gene>
<dbReference type="CDD" id="cd03124">
    <property type="entry name" value="alpha_CA_prokaryotic_like"/>
    <property type="match status" value="1"/>
</dbReference>
<feature type="chain" id="PRO_5013928587" description="Alpha-carbonic anhydrase domain-containing protein" evidence="1">
    <location>
        <begin position="23"/>
        <end position="269"/>
    </location>
</feature>
<evidence type="ECO:0000313" key="4">
    <source>
        <dbReference type="Proteomes" id="UP000224567"/>
    </source>
</evidence>
<keyword evidence="1" id="KW-0732">Signal</keyword>
<dbReference type="EMBL" id="MLFT02000010">
    <property type="protein sequence ID" value="PHT37216.1"/>
    <property type="molecule type" value="Genomic_DNA"/>
</dbReference>
<reference evidence="3 4" key="1">
    <citation type="journal article" date="2017" name="Genome Biol.">
        <title>New reference genome sequences of hot pepper reveal the massive evolution of plant disease-resistance genes by retroduplication.</title>
        <authorList>
            <person name="Kim S."/>
            <person name="Park J."/>
            <person name="Yeom S.I."/>
            <person name="Kim Y.M."/>
            <person name="Seo E."/>
            <person name="Kim K.T."/>
            <person name="Kim M.S."/>
            <person name="Lee J.M."/>
            <person name="Cheong K."/>
            <person name="Shin H.S."/>
            <person name="Kim S.B."/>
            <person name="Han K."/>
            <person name="Lee J."/>
            <person name="Park M."/>
            <person name="Lee H.A."/>
            <person name="Lee H.Y."/>
            <person name="Lee Y."/>
            <person name="Oh S."/>
            <person name="Lee J.H."/>
            <person name="Choi E."/>
            <person name="Choi E."/>
            <person name="Lee S.E."/>
            <person name="Jeon J."/>
            <person name="Kim H."/>
            <person name="Choi G."/>
            <person name="Song H."/>
            <person name="Lee J."/>
            <person name="Lee S.C."/>
            <person name="Kwon J.K."/>
            <person name="Lee H.Y."/>
            <person name="Koo N."/>
            <person name="Hong Y."/>
            <person name="Kim R.W."/>
            <person name="Kang W.H."/>
            <person name="Huh J.H."/>
            <person name="Kang B.C."/>
            <person name="Yang T.J."/>
            <person name="Lee Y.H."/>
            <person name="Bennetzen J.L."/>
            <person name="Choi D."/>
        </authorList>
    </citation>
    <scope>NUCLEOTIDE SEQUENCE [LARGE SCALE GENOMIC DNA]</scope>
    <source>
        <strain evidence="4">cv. PBC81</strain>
    </source>
</reference>
<dbReference type="GO" id="GO:0008270">
    <property type="term" value="F:zinc ion binding"/>
    <property type="evidence" value="ECO:0007669"/>
    <property type="project" value="InterPro"/>
</dbReference>
<dbReference type="PANTHER" id="PTHR18952:SF271">
    <property type="entry name" value="ALPHA CARBONIC ANHYDRASE 4-RELATED"/>
    <property type="match status" value="1"/>
</dbReference>
<dbReference type="InterPro" id="IPR001148">
    <property type="entry name" value="CA_dom"/>
</dbReference>
<feature type="domain" description="Alpha-carbonic anhydrase" evidence="2">
    <location>
        <begin position="37"/>
        <end position="269"/>
    </location>
</feature>
<dbReference type="SMART" id="SM01057">
    <property type="entry name" value="Carb_anhydrase"/>
    <property type="match status" value="1"/>
</dbReference>
<feature type="signal peptide" evidence="1">
    <location>
        <begin position="1"/>
        <end position="22"/>
    </location>
</feature>
<dbReference type="InterPro" id="IPR036398">
    <property type="entry name" value="CA_dom_sf"/>
</dbReference>
<evidence type="ECO:0000313" key="3">
    <source>
        <dbReference type="EMBL" id="PHT37216.1"/>
    </source>
</evidence>
<proteinExistence type="predicted"/>
<dbReference type="Pfam" id="PF00194">
    <property type="entry name" value="Carb_anhydrase"/>
    <property type="match status" value="1"/>
</dbReference>
<dbReference type="Gene3D" id="3.10.200.10">
    <property type="entry name" value="Alpha carbonic anhydrase"/>
    <property type="match status" value="1"/>
</dbReference>
<dbReference type="Proteomes" id="UP000224567">
    <property type="component" value="Unassembled WGS sequence"/>
</dbReference>
<name>A0A2G2VW70_CAPBA</name>
<dbReference type="STRING" id="33114.A0A2G2VW70"/>
<dbReference type="PROSITE" id="PS51144">
    <property type="entry name" value="ALPHA_CA_2"/>
    <property type="match status" value="1"/>
</dbReference>
<dbReference type="InterPro" id="IPR041891">
    <property type="entry name" value="Alpha_CA_prokaryot-like"/>
</dbReference>
<dbReference type="OrthoDB" id="429145at2759"/>
<dbReference type="AlphaFoldDB" id="A0A2G2VW70"/>
<organism evidence="3 4">
    <name type="scientific">Capsicum baccatum</name>
    <name type="common">Peruvian pepper</name>
    <dbReference type="NCBI Taxonomy" id="33114"/>
    <lineage>
        <taxon>Eukaryota</taxon>
        <taxon>Viridiplantae</taxon>
        <taxon>Streptophyta</taxon>
        <taxon>Embryophyta</taxon>
        <taxon>Tracheophyta</taxon>
        <taxon>Spermatophyta</taxon>
        <taxon>Magnoliopsida</taxon>
        <taxon>eudicotyledons</taxon>
        <taxon>Gunneridae</taxon>
        <taxon>Pentapetalae</taxon>
        <taxon>asterids</taxon>
        <taxon>lamiids</taxon>
        <taxon>Solanales</taxon>
        <taxon>Solanaceae</taxon>
        <taxon>Solanoideae</taxon>
        <taxon>Capsiceae</taxon>
        <taxon>Capsicum</taxon>
    </lineage>
</organism>
<keyword evidence="4" id="KW-1185">Reference proteome</keyword>
<reference evidence="4" key="2">
    <citation type="journal article" date="2017" name="J. Anim. Genet.">
        <title>Multiple reference genome sequences of hot pepper reveal the massive evolution of plant disease resistance genes by retroduplication.</title>
        <authorList>
            <person name="Kim S."/>
            <person name="Park J."/>
            <person name="Yeom S.-I."/>
            <person name="Kim Y.-M."/>
            <person name="Seo E."/>
            <person name="Kim K.-T."/>
            <person name="Kim M.-S."/>
            <person name="Lee J.M."/>
            <person name="Cheong K."/>
            <person name="Shin H.-S."/>
            <person name="Kim S.-B."/>
            <person name="Han K."/>
            <person name="Lee J."/>
            <person name="Park M."/>
            <person name="Lee H.-A."/>
            <person name="Lee H.-Y."/>
            <person name="Lee Y."/>
            <person name="Oh S."/>
            <person name="Lee J.H."/>
            <person name="Choi E."/>
            <person name="Choi E."/>
            <person name="Lee S.E."/>
            <person name="Jeon J."/>
            <person name="Kim H."/>
            <person name="Choi G."/>
            <person name="Song H."/>
            <person name="Lee J."/>
            <person name="Lee S.-C."/>
            <person name="Kwon J.-K."/>
            <person name="Lee H.-Y."/>
            <person name="Koo N."/>
            <person name="Hong Y."/>
            <person name="Kim R.W."/>
            <person name="Kang W.-H."/>
            <person name="Huh J.H."/>
            <person name="Kang B.-C."/>
            <person name="Yang T.-J."/>
            <person name="Lee Y.-H."/>
            <person name="Bennetzen J.L."/>
            <person name="Choi D."/>
        </authorList>
    </citation>
    <scope>NUCLEOTIDE SEQUENCE [LARGE SCALE GENOMIC DNA]</scope>
    <source>
        <strain evidence="4">cv. PBC81</strain>
    </source>
</reference>
<comment type="caution">
    <text evidence="3">The sequence shown here is derived from an EMBL/GenBank/DDBJ whole genome shotgun (WGS) entry which is preliminary data.</text>
</comment>
<dbReference type="InterPro" id="IPR023561">
    <property type="entry name" value="Carbonic_anhydrase_a-class"/>
</dbReference>